<evidence type="ECO:0000256" key="2">
    <source>
        <dbReference type="SAM" id="MobiDB-lite"/>
    </source>
</evidence>
<proteinExistence type="predicted"/>
<evidence type="ECO:0000313" key="6">
    <source>
        <dbReference type="EMBL" id="GII21171.1"/>
    </source>
</evidence>
<feature type="transmembrane region" description="Helical" evidence="3">
    <location>
        <begin position="263"/>
        <end position="289"/>
    </location>
</feature>
<accession>A0A8J3WZ28</accession>
<keyword evidence="6" id="KW-0449">Lipoprotein</keyword>
<reference evidence="6" key="1">
    <citation type="submission" date="2021-01" db="EMBL/GenBank/DDBJ databases">
        <title>Whole genome shotgun sequence of Planosporangium mesophilum NBRC 109066.</title>
        <authorList>
            <person name="Komaki H."/>
            <person name="Tamura T."/>
        </authorList>
    </citation>
    <scope>NUCLEOTIDE SEQUENCE</scope>
    <source>
        <strain evidence="6">NBRC 109066</strain>
    </source>
</reference>
<gene>
    <name evidence="6" type="ORF">Pme01_07680</name>
</gene>
<feature type="region of interest" description="Disordered" evidence="2">
    <location>
        <begin position="22"/>
        <end position="47"/>
    </location>
</feature>
<dbReference type="EMBL" id="BOON01000006">
    <property type="protein sequence ID" value="GII21171.1"/>
    <property type="molecule type" value="Genomic_DNA"/>
</dbReference>
<dbReference type="InterPro" id="IPR025645">
    <property type="entry name" value="DUF4349"/>
</dbReference>
<organism evidence="6 7">
    <name type="scientific">Planosporangium mesophilum</name>
    <dbReference type="NCBI Taxonomy" id="689768"/>
    <lineage>
        <taxon>Bacteria</taxon>
        <taxon>Bacillati</taxon>
        <taxon>Actinomycetota</taxon>
        <taxon>Actinomycetes</taxon>
        <taxon>Micromonosporales</taxon>
        <taxon>Micromonosporaceae</taxon>
        <taxon>Planosporangium</taxon>
    </lineage>
</organism>
<dbReference type="Pfam" id="PF14257">
    <property type="entry name" value="DUF4349"/>
    <property type="match status" value="1"/>
</dbReference>
<evidence type="ECO:0000259" key="5">
    <source>
        <dbReference type="Pfam" id="PF14257"/>
    </source>
</evidence>
<protein>
    <submittedName>
        <fullName evidence="6">Lipoprotein</fullName>
    </submittedName>
</protein>
<keyword evidence="3" id="KW-1133">Transmembrane helix</keyword>
<sequence length="305" mass="31136">MAVATLVSVSIVAVAAGCASNGSTNASSSGAGAQRQAGTQAKDAAGVAPVAPAQGGNAAKPGAGAPAQLAVDSRALIFTGTVTIQVTDVGRAASDVSGLATAAGGFVGGDERTSDKDRAQARLTLRVPSARFTSVVEGVSKLGKDGRDESRQLSTQDVTDQVTDVDARIATGQASVDRVRDLLSRAQTIGEIVSLESELSRREADLESLKSRKRTLDDQTTLSTITAVLLGPPTGKAAPDQSDTGFLAGLAAGWRSFTASVRVLLTVLGALLPWLIALGVPALAVLWWLRRARRSRAEPASAPAE</sequence>
<evidence type="ECO:0000256" key="3">
    <source>
        <dbReference type="SAM" id="Phobius"/>
    </source>
</evidence>
<comment type="caution">
    <text evidence="6">The sequence shown here is derived from an EMBL/GenBank/DDBJ whole genome shotgun (WGS) entry which is preliminary data.</text>
</comment>
<evidence type="ECO:0000256" key="1">
    <source>
        <dbReference type="SAM" id="Coils"/>
    </source>
</evidence>
<dbReference type="Proteomes" id="UP000599074">
    <property type="component" value="Unassembled WGS sequence"/>
</dbReference>
<evidence type="ECO:0000256" key="4">
    <source>
        <dbReference type="SAM" id="SignalP"/>
    </source>
</evidence>
<feature type="domain" description="DUF4349" evidence="5">
    <location>
        <begin position="74"/>
        <end position="285"/>
    </location>
</feature>
<keyword evidence="4" id="KW-0732">Signal</keyword>
<keyword evidence="3" id="KW-0812">Transmembrane</keyword>
<dbReference type="AlphaFoldDB" id="A0A8J3WZ28"/>
<keyword evidence="3" id="KW-0472">Membrane</keyword>
<feature type="signal peptide" evidence="4">
    <location>
        <begin position="1"/>
        <end position="15"/>
    </location>
</feature>
<name>A0A8J3WZ28_9ACTN</name>
<keyword evidence="7" id="KW-1185">Reference proteome</keyword>
<feature type="coiled-coil region" evidence="1">
    <location>
        <begin position="192"/>
        <end position="219"/>
    </location>
</feature>
<keyword evidence="1" id="KW-0175">Coiled coil</keyword>
<feature type="chain" id="PRO_5038711867" evidence="4">
    <location>
        <begin position="16"/>
        <end position="305"/>
    </location>
</feature>
<evidence type="ECO:0000313" key="7">
    <source>
        <dbReference type="Proteomes" id="UP000599074"/>
    </source>
</evidence>